<proteinExistence type="inferred from homology"/>
<comment type="similarity">
    <text evidence="1">Belongs to the peptidase C19 family.</text>
</comment>
<feature type="region of interest" description="Disordered" evidence="2">
    <location>
        <begin position="923"/>
        <end position="957"/>
    </location>
</feature>
<feature type="compositionally biased region" description="Basic and acidic residues" evidence="2">
    <location>
        <begin position="640"/>
        <end position="651"/>
    </location>
</feature>
<feature type="compositionally biased region" description="Polar residues" evidence="2">
    <location>
        <begin position="892"/>
        <end position="908"/>
    </location>
</feature>
<feature type="domain" description="USP" evidence="3">
    <location>
        <begin position="82"/>
        <end position="403"/>
    </location>
</feature>
<evidence type="ECO:0000256" key="1">
    <source>
        <dbReference type="ARBA" id="ARBA00009085"/>
    </source>
</evidence>
<reference evidence="4 5" key="1">
    <citation type="journal article" date="2019" name="Sci. Rep.">
        <title>A high-quality genome of Eragrostis curvula grass provides insights into Poaceae evolution and supports new strategies to enhance forage quality.</title>
        <authorList>
            <person name="Carballo J."/>
            <person name="Santos B.A.C.M."/>
            <person name="Zappacosta D."/>
            <person name="Garbus I."/>
            <person name="Selva J.P."/>
            <person name="Gallo C.A."/>
            <person name="Diaz A."/>
            <person name="Albertini E."/>
            <person name="Caccamo M."/>
            <person name="Echenique V."/>
        </authorList>
    </citation>
    <scope>NUCLEOTIDE SEQUENCE [LARGE SCALE GENOMIC DNA]</scope>
    <source>
        <strain evidence="5">cv. Victoria</strain>
        <tissue evidence="4">Leaf</tissue>
    </source>
</reference>
<dbReference type="SUPFAM" id="SSF54001">
    <property type="entry name" value="Cysteine proteinases"/>
    <property type="match status" value="1"/>
</dbReference>
<keyword evidence="5" id="KW-1185">Reference proteome</keyword>
<dbReference type="GO" id="GO:0004843">
    <property type="term" value="F:cysteine-type deubiquitinase activity"/>
    <property type="evidence" value="ECO:0007669"/>
    <property type="project" value="InterPro"/>
</dbReference>
<dbReference type="GO" id="GO:0005634">
    <property type="term" value="C:nucleus"/>
    <property type="evidence" value="ECO:0007669"/>
    <property type="project" value="TreeGrafter"/>
</dbReference>
<feature type="region of interest" description="Disordered" evidence="2">
    <location>
        <begin position="451"/>
        <end position="531"/>
    </location>
</feature>
<dbReference type="InterPro" id="IPR050164">
    <property type="entry name" value="Peptidase_C19"/>
</dbReference>
<dbReference type="InterPro" id="IPR018200">
    <property type="entry name" value="USP_CS"/>
</dbReference>
<feature type="compositionally biased region" description="Basic residues" evidence="2">
    <location>
        <begin position="845"/>
        <end position="855"/>
    </location>
</feature>
<feature type="region of interest" description="Disordered" evidence="2">
    <location>
        <begin position="554"/>
        <end position="576"/>
    </location>
</feature>
<feature type="compositionally biased region" description="Low complexity" evidence="2">
    <location>
        <begin position="468"/>
        <end position="483"/>
    </location>
</feature>
<feature type="compositionally biased region" description="Polar residues" evidence="2">
    <location>
        <begin position="859"/>
        <end position="874"/>
    </location>
</feature>
<accession>A0A5J9UVM0</accession>
<sequence>MGEAAAAELVHRRIEFHAASKPSAAAVAGRFPMERFFSGAGKRVAAARGEGEGRRFEKGESSGSAFDPELNAARIYLRRIGAGLHNPGNTCYLNSVLQCLTYTEPFVAYLQSSNHKSSCRTAGFCALCALQSHVRCALQSTGKILTPLQFIKNLRCILHAGISRSFRHSRQEDAHELMVNLLELMHKCCLPSGIPSESASAYEKSLVHRIFGGRLRSQVICARCSHCSNKFDPFLDLSLEIGNAATLLKALHNFTKEELLDGGEKQYNCQHCKQKVVAKKRFTIDKAPAVLTIHLKRFSHFNPLQKIDKKVDFQTTLNLKPFVSNAEAMDLKYSLYGVLVHAGWNTQHGHYYCFVRTSSGIWHNLDDNQGVGIVGWFDLEGVRRVGEGDVLRQKAYMLFYVRDTVRSSIMHKDNSASSFSNKKMMAERITCTDGTIRNGLVESAMNISSFANEDRKLQKPNPDVGRPSNISNSSQNQCSNADNKNAVTHASTSQNNVPASVQNIPVQDQSSNACNRTEDTDASTSQNNEPVSVQNIPVQDQCSHAHNKIEVSATTASQNNEPASVPKAPSVHSNDDDMVSTITKQITSDSQREAPKACKEPLQELQLESDGSLAVPGKDVADVALPICNDADGLLGDDRATEPQPDAHFEPIPDDNTETVTKITPTEDTAVLNQTVFSNEVPMIGNVAKETEPIRQQDELVVVEELSAKRIDDNDKENEQEQIFVPDNTVQEGQALVKELSVMDIDHMANAEEQNSAPNNSLDIGQVSPKKICSEDSARMVCSKDCAQVMCSGDSVLVSNKDPCGGNLHRNIVIKSKKHLKYPASNLYFGPKQLLLGSLKLHKKRKHKRIKRHLRSSMDTESISSDQQASTSETARAGGTSCKSRRQKRSRNAASSVDRVQTFNKKQNLGDSVSSAGLTIAKQGSKDATLSTADLASSGSSSMANTDSGKCAPTNEKGSWHFDLLTRGLRQITVPRWDDNDMPNTTATELQISNSTSVGYVLDERDEEYDRGRRKKVKRPIKDFNGPNPFQETANIRSRQRKRLKADQARCGNQPLRI</sequence>
<evidence type="ECO:0000256" key="2">
    <source>
        <dbReference type="SAM" id="MobiDB-lite"/>
    </source>
</evidence>
<gene>
    <name evidence="4" type="ORF">EJB05_19421</name>
</gene>
<dbReference type="GO" id="GO:0016579">
    <property type="term" value="P:protein deubiquitination"/>
    <property type="evidence" value="ECO:0007669"/>
    <property type="project" value="InterPro"/>
</dbReference>
<dbReference type="Gramene" id="TVU27919">
    <property type="protein sequence ID" value="TVU27919"/>
    <property type="gene ID" value="EJB05_19421"/>
</dbReference>
<dbReference type="PROSITE" id="PS50235">
    <property type="entry name" value="USP_3"/>
    <property type="match status" value="1"/>
</dbReference>
<evidence type="ECO:0000313" key="5">
    <source>
        <dbReference type="Proteomes" id="UP000324897"/>
    </source>
</evidence>
<dbReference type="InterPro" id="IPR028889">
    <property type="entry name" value="USP"/>
</dbReference>
<evidence type="ECO:0000259" key="3">
    <source>
        <dbReference type="PROSITE" id="PS50235"/>
    </source>
</evidence>
<protein>
    <recommendedName>
        <fullName evidence="3">USP domain-containing protein</fullName>
    </recommendedName>
</protein>
<dbReference type="EMBL" id="RWGY01000011">
    <property type="protein sequence ID" value="TVU27919.1"/>
    <property type="molecule type" value="Genomic_DNA"/>
</dbReference>
<dbReference type="InterPro" id="IPR038765">
    <property type="entry name" value="Papain-like_cys_pep_sf"/>
</dbReference>
<organism evidence="4 5">
    <name type="scientific">Eragrostis curvula</name>
    <name type="common">weeping love grass</name>
    <dbReference type="NCBI Taxonomy" id="38414"/>
    <lineage>
        <taxon>Eukaryota</taxon>
        <taxon>Viridiplantae</taxon>
        <taxon>Streptophyta</taxon>
        <taxon>Embryophyta</taxon>
        <taxon>Tracheophyta</taxon>
        <taxon>Spermatophyta</taxon>
        <taxon>Magnoliopsida</taxon>
        <taxon>Liliopsida</taxon>
        <taxon>Poales</taxon>
        <taxon>Poaceae</taxon>
        <taxon>PACMAD clade</taxon>
        <taxon>Chloridoideae</taxon>
        <taxon>Eragrostideae</taxon>
        <taxon>Eragrostidinae</taxon>
        <taxon>Eragrostis</taxon>
    </lineage>
</organism>
<dbReference type="PROSITE" id="PS00973">
    <property type="entry name" value="USP_2"/>
    <property type="match status" value="1"/>
</dbReference>
<dbReference type="FunFam" id="3.90.70.10:FF:000078">
    <property type="entry name" value="Ubiquitin carboxyl-terminal hydrolase 23"/>
    <property type="match status" value="1"/>
</dbReference>
<feature type="region of interest" description="Disordered" evidence="2">
    <location>
        <begin position="640"/>
        <end position="659"/>
    </location>
</feature>
<dbReference type="CDD" id="cd02661">
    <property type="entry name" value="Peptidase_C19E"/>
    <property type="match status" value="1"/>
</dbReference>
<dbReference type="InterPro" id="IPR001394">
    <property type="entry name" value="Peptidase_C19_UCH"/>
</dbReference>
<feature type="compositionally biased region" description="Polar residues" evidence="2">
    <location>
        <begin position="485"/>
        <end position="515"/>
    </location>
</feature>
<feature type="compositionally biased region" description="Polar residues" evidence="2">
    <location>
        <begin position="522"/>
        <end position="531"/>
    </location>
</feature>
<evidence type="ECO:0000313" key="4">
    <source>
        <dbReference type="EMBL" id="TVU27919.1"/>
    </source>
</evidence>
<dbReference type="Gene3D" id="3.90.70.10">
    <property type="entry name" value="Cysteine proteinases"/>
    <property type="match status" value="1"/>
</dbReference>
<dbReference type="GO" id="GO:0005829">
    <property type="term" value="C:cytosol"/>
    <property type="evidence" value="ECO:0007669"/>
    <property type="project" value="TreeGrafter"/>
</dbReference>
<dbReference type="PANTHER" id="PTHR24006:SF784">
    <property type="entry name" value="OS02G0795000 PROTEIN"/>
    <property type="match status" value="1"/>
</dbReference>
<feature type="compositionally biased region" description="Low complexity" evidence="2">
    <location>
        <begin position="927"/>
        <end position="949"/>
    </location>
</feature>
<dbReference type="PANTHER" id="PTHR24006">
    <property type="entry name" value="UBIQUITIN CARBOXYL-TERMINAL HYDROLASE"/>
    <property type="match status" value="1"/>
</dbReference>
<dbReference type="Proteomes" id="UP000324897">
    <property type="component" value="Chromosome 1"/>
</dbReference>
<comment type="caution">
    <text evidence="4">The sequence shown here is derived from an EMBL/GenBank/DDBJ whole genome shotgun (WGS) entry which is preliminary data.</text>
</comment>
<dbReference type="AlphaFoldDB" id="A0A5J9UVM0"/>
<feature type="region of interest" description="Disordered" evidence="2">
    <location>
        <begin position="845"/>
        <end position="908"/>
    </location>
</feature>
<dbReference type="Pfam" id="PF00443">
    <property type="entry name" value="UCH"/>
    <property type="match status" value="1"/>
</dbReference>
<dbReference type="PROSITE" id="PS00972">
    <property type="entry name" value="USP_1"/>
    <property type="match status" value="1"/>
</dbReference>
<dbReference type="OrthoDB" id="420187at2759"/>
<name>A0A5J9UVM0_9POAL</name>